<dbReference type="eggNOG" id="KOG3044">
    <property type="taxonomic scope" value="Eukaryota"/>
</dbReference>
<dbReference type="PANTHER" id="PTHR31840">
    <property type="entry name" value="COILED-COIL DOMAIN-CONTAINING PROTEIN 97"/>
    <property type="match status" value="1"/>
</dbReference>
<dbReference type="STRING" id="574566.I0Z258"/>
<dbReference type="PANTHER" id="PTHR31840:SF1">
    <property type="entry name" value="COILED-COIL DOMAIN-CONTAINING PROTEIN 97"/>
    <property type="match status" value="1"/>
</dbReference>
<proteinExistence type="predicted"/>
<protein>
    <recommendedName>
        <fullName evidence="2">CCD97-like C-terminal domain-containing protein</fullName>
    </recommendedName>
</protein>
<reference evidence="3 4" key="1">
    <citation type="journal article" date="2012" name="Genome Biol.">
        <title>The genome of the polar eukaryotic microalga coccomyxa subellipsoidea reveals traits of cold adaptation.</title>
        <authorList>
            <person name="Blanc G."/>
            <person name="Agarkova I."/>
            <person name="Grimwood J."/>
            <person name="Kuo A."/>
            <person name="Brueggeman A."/>
            <person name="Dunigan D."/>
            <person name="Gurnon J."/>
            <person name="Ladunga I."/>
            <person name="Lindquist E."/>
            <person name="Lucas S."/>
            <person name="Pangilinan J."/>
            <person name="Proschold T."/>
            <person name="Salamov A."/>
            <person name="Schmutz J."/>
            <person name="Weeks D."/>
            <person name="Yamada T."/>
            <person name="Claverie J.M."/>
            <person name="Grigoriev I."/>
            <person name="Van Etten J."/>
            <person name="Lomsadze A."/>
            <person name="Borodovsky M."/>
        </authorList>
    </citation>
    <scope>NUCLEOTIDE SEQUENCE [LARGE SCALE GENOMIC DNA]</scope>
    <source>
        <strain evidence="3 4">C-169</strain>
    </source>
</reference>
<feature type="compositionally biased region" description="Acidic residues" evidence="1">
    <location>
        <begin position="178"/>
        <end position="190"/>
    </location>
</feature>
<gene>
    <name evidence="3" type="ORF">COCSUDRAFT_53051</name>
</gene>
<dbReference type="InterPro" id="IPR018613">
    <property type="entry name" value="Ccdc97-like"/>
</dbReference>
<organism evidence="3 4">
    <name type="scientific">Coccomyxa subellipsoidea (strain C-169)</name>
    <name type="common">Green microalga</name>
    <dbReference type="NCBI Taxonomy" id="574566"/>
    <lineage>
        <taxon>Eukaryota</taxon>
        <taxon>Viridiplantae</taxon>
        <taxon>Chlorophyta</taxon>
        <taxon>core chlorophytes</taxon>
        <taxon>Trebouxiophyceae</taxon>
        <taxon>Trebouxiophyceae incertae sedis</taxon>
        <taxon>Coccomyxaceae</taxon>
        <taxon>Coccomyxa</taxon>
        <taxon>Coccomyxa subellipsoidea</taxon>
    </lineage>
</organism>
<evidence type="ECO:0000256" key="1">
    <source>
        <dbReference type="SAM" id="MobiDB-lite"/>
    </source>
</evidence>
<comment type="caution">
    <text evidence="3">The sequence shown here is derived from an EMBL/GenBank/DDBJ whole genome shotgun (WGS) entry which is preliminary data.</text>
</comment>
<dbReference type="KEGG" id="csl:COCSUDRAFT_53051"/>
<feature type="region of interest" description="Disordered" evidence="1">
    <location>
        <begin position="164"/>
        <end position="227"/>
    </location>
</feature>
<feature type="domain" description="CCD97-like C-terminal" evidence="2">
    <location>
        <begin position="98"/>
        <end position="278"/>
    </location>
</feature>
<dbReference type="Proteomes" id="UP000007264">
    <property type="component" value="Unassembled WGS sequence"/>
</dbReference>
<dbReference type="InterPro" id="IPR040233">
    <property type="entry name" value="CCD97-like_C"/>
</dbReference>
<evidence type="ECO:0000259" key="2">
    <source>
        <dbReference type="Pfam" id="PF09747"/>
    </source>
</evidence>
<evidence type="ECO:0000313" key="3">
    <source>
        <dbReference type="EMBL" id="EIE24727.1"/>
    </source>
</evidence>
<dbReference type="RefSeq" id="XP_005649271.1">
    <property type="nucleotide sequence ID" value="XM_005649214.1"/>
</dbReference>
<dbReference type="AlphaFoldDB" id="I0Z258"/>
<dbReference type="GeneID" id="17042728"/>
<evidence type="ECO:0000313" key="4">
    <source>
        <dbReference type="Proteomes" id="UP000007264"/>
    </source>
</evidence>
<accession>I0Z258</accession>
<dbReference type="EMBL" id="AGSI01000005">
    <property type="protein sequence ID" value="EIE24727.1"/>
    <property type="molecule type" value="Genomic_DNA"/>
</dbReference>
<sequence>MAGKLQDDFISDISSRLRDLPIRLPRNLGDNLIGTNKEKYLINLLQKDPGVFLERYGSELSQDERLNFHSLRLDDFEIDFYLKQLEGEDKDKQCLTRNRRVALMNRLEAQGEYFSEEAMKHRAPDLHKLHMRDASFSAASGPLEEGDMLSRLERQVLYQEERLAAQEASRQKQRQGSEQEEEEESSEEDEGGGRMADQGQSMGSHQEEADDLEQQEEASSADHDNDFEIFLSEMKSRFLAGGDGKYIDYAAVDADTSLDEDWAAIANQDAQERYFDAD</sequence>
<name>I0Z258_COCSC</name>
<dbReference type="OrthoDB" id="513010at2759"/>
<keyword evidence="4" id="KW-1185">Reference proteome</keyword>
<dbReference type="Pfam" id="PF09747">
    <property type="entry name" value="CCD97-like_C"/>
    <property type="match status" value="1"/>
</dbReference>